<comment type="caution">
    <text evidence="2">The sequence shown here is derived from an EMBL/GenBank/DDBJ whole genome shotgun (WGS) entry which is preliminary data.</text>
</comment>
<evidence type="ECO:0000313" key="3">
    <source>
        <dbReference type="Proteomes" id="UP000031668"/>
    </source>
</evidence>
<dbReference type="Proteomes" id="UP000031668">
    <property type="component" value="Unassembled WGS sequence"/>
</dbReference>
<reference evidence="2 3" key="1">
    <citation type="journal article" date="2014" name="Genome Biol. Evol.">
        <title>The genome of the myxosporean Thelohanellus kitauei shows adaptations to nutrient acquisition within its fish host.</title>
        <authorList>
            <person name="Yang Y."/>
            <person name="Xiong J."/>
            <person name="Zhou Z."/>
            <person name="Huo F."/>
            <person name="Miao W."/>
            <person name="Ran C."/>
            <person name="Liu Y."/>
            <person name="Zhang J."/>
            <person name="Feng J."/>
            <person name="Wang M."/>
            <person name="Wang M."/>
            <person name="Wang L."/>
            <person name="Yao B."/>
        </authorList>
    </citation>
    <scope>NUCLEOTIDE SEQUENCE [LARGE SCALE GENOMIC DNA]</scope>
    <source>
        <strain evidence="2">Wuqing</strain>
    </source>
</reference>
<gene>
    <name evidence="2" type="ORF">RF11_09700</name>
</gene>
<name>A0A0C2N930_THEKT</name>
<dbReference type="AlphaFoldDB" id="A0A0C2N930"/>
<feature type="transmembrane region" description="Helical" evidence="1">
    <location>
        <begin position="62"/>
        <end position="89"/>
    </location>
</feature>
<evidence type="ECO:0000313" key="2">
    <source>
        <dbReference type="EMBL" id="KII70437.1"/>
    </source>
</evidence>
<organism evidence="2 3">
    <name type="scientific">Thelohanellus kitauei</name>
    <name type="common">Myxosporean</name>
    <dbReference type="NCBI Taxonomy" id="669202"/>
    <lineage>
        <taxon>Eukaryota</taxon>
        <taxon>Metazoa</taxon>
        <taxon>Cnidaria</taxon>
        <taxon>Myxozoa</taxon>
        <taxon>Myxosporea</taxon>
        <taxon>Bivalvulida</taxon>
        <taxon>Platysporina</taxon>
        <taxon>Myxobolidae</taxon>
        <taxon>Thelohanellus</taxon>
    </lineage>
</organism>
<evidence type="ECO:0000256" key="1">
    <source>
        <dbReference type="SAM" id="Phobius"/>
    </source>
</evidence>
<dbReference type="EMBL" id="JWZT01002080">
    <property type="protein sequence ID" value="KII70437.1"/>
    <property type="molecule type" value="Genomic_DNA"/>
</dbReference>
<keyword evidence="1" id="KW-0472">Membrane</keyword>
<sequence length="142" mass="16882">MDQTIGTNARNHVSPRFHVFNDVMENHWGPRPGPHFIRFDNHYFHPHFDFPHLPPMHYTHPLFWIVPLVVFSTLIGCGLFVIILLFLLWPETFERIFKRRRPAPTNVEVLRYDVENQYVTTHQSGYIDSCQPNSPSFQIDRI</sequence>
<accession>A0A0C2N930</accession>
<protein>
    <submittedName>
        <fullName evidence="2">Uncharacterized protein</fullName>
    </submittedName>
</protein>
<proteinExistence type="predicted"/>
<keyword evidence="1" id="KW-1133">Transmembrane helix</keyword>
<keyword evidence="1" id="KW-0812">Transmembrane</keyword>
<keyword evidence="3" id="KW-1185">Reference proteome</keyword>